<accession>A0A7J3T992</accession>
<name>A0A7J3T992_9ARCH</name>
<organism evidence="7">
    <name type="scientific">Candidatus Aciduliprofundum boonei</name>
    <dbReference type="NCBI Taxonomy" id="379547"/>
    <lineage>
        <taxon>Archaea</taxon>
        <taxon>Methanobacteriati</taxon>
        <taxon>Thermoplasmatota</taxon>
        <taxon>DHVE2 group</taxon>
        <taxon>Candidatus Aciduliprofundum</taxon>
    </lineage>
</organism>
<reference evidence="7" key="1">
    <citation type="journal article" date="2020" name="mSystems">
        <title>Genome- and Community-Level Interaction Insights into Carbon Utilization and Element Cycling Functions of Hydrothermarchaeota in Hydrothermal Sediment.</title>
        <authorList>
            <person name="Zhou Z."/>
            <person name="Liu Y."/>
            <person name="Xu W."/>
            <person name="Pan J."/>
            <person name="Luo Z.H."/>
            <person name="Li M."/>
        </authorList>
    </citation>
    <scope>NUCLEOTIDE SEQUENCE [LARGE SCALE GENOMIC DNA]</scope>
    <source>
        <strain evidence="7">HyVt-85</strain>
    </source>
</reference>
<dbReference type="EMBL" id="DRTM01000108">
    <property type="protein sequence ID" value="HHE75786.1"/>
    <property type="molecule type" value="Genomic_DNA"/>
</dbReference>
<dbReference type="GO" id="GO:0051607">
    <property type="term" value="P:defense response to virus"/>
    <property type="evidence" value="ECO:0007669"/>
    <property type="project" value="UniProtKB-KW"/>
</dbReference>
<dbReference type="GO" id="GO:0003723">
    <property type="term" value="F:RNA binding"/>
    <property type="evidence" value="ECO:0007669"/>
    <property type="project" value="UniProtKB-KW"/>
</dbReference>
<sequence length="129" mass="15106">MEMELIDEIRRDIPSILGGDTKKLVEDAEKLGKHLGRRLSTSQIRTIFSEVKQMQEYDRDKLNLLRPKMAYIAGRHGQRKRGRLVGPIVDLQKVLDECIRKISSEEDFKNFKYFFEAILAYHRYYGGGE</sequence>
<evidence type="ECO:0000256" key="1">
    <source>
        <dbReference type="ARBA" id="ARBA00003640"/>
    </source>
</evidence>
<comment type="function">
    <text evidence="1">This subunit may be involved in monitoring complementarity of crRNA and target RNA.</text>
</comment>
<dbReference type="Proteomes" id="UP000886130">
    <property type="component" value="Unassembled WGS sequence"/>
</dbReference>
<dbReference type="AlphaFoldDB" id="A0A7J3T992"/>
<dbReference type="NCBIfam" id="TIGR01870">
    <property type="entry name" value="cas_TM1810_Csm2"/>
    <property type="match status" value="1"/>
</dbReference>
<gene>
    <name evidence="7" type="primary">csm2</name>
    <name evidence="7" type="ORF">ENL31_01490</name>
</gene>
<evidence type="ECO:0000313" key="7">
    <source>
        <dbReference type="EMBL" id="HHE75786.1"/>
    </source>
</evidence>
<comment type="similarity">
    <text evidence="2">Belongs to the CRISPR-associated Csm2 family.</text>
</comment>
<dbReference type="CDD" id="cd09647">
    <property type="entry name" value="Csm2_III-A"/>
    <property type="match status" value="1"/>
</dbReference>
<dbReference type="Pfam" id="PF03750">
    <property type="entry name" value="Csm2_III-A"/>
    <property type="match status" value="1"/>
</dbReference>
<evidence type="ECO:0000256" key="5">
    <source>
        <dbReference type="ARBA" id="ARBA00023118"/>
    </source>
</evidence>
<protein>
    <recommendedName>
        <fullName evidence="3">CRISPR system Cms protein Csm2</fullName>
    </recommendedName>
    <alternativeName>
        <fullName evidence="6">CRISPR type III A-associated protein Csm2</fullName>
    </alternativeName>
</protein>
<evidence type="ECO:0000256" key="6">
    <source>
        <dbReference type="ARBA" id="ARBA00031723"/>
    </source>
</evidence>
<evidence type="ECO:0000256" key="2">
    <source>
        <dbReference type="ARBA" id="ARBA00006896"/>
    </source>
</evidence>
<proteinExistence type="inferred from homology"/>
<keyword evidence="4" id="KW-0694">RNA-binding</keyword>
<evidence type="ECO:0000256" key="3">
    <source>
        <dbReference type="ARBA" id="ARBA00016118"/>
    </source>
</evidence>
<evidence type="ECO:0000256" key="4">
    <source>
        <dbReference type="ARBA" id="ARBA00022884"/>
    </source>
</evidence>
<keyword evidence="5" id="KW-0051">Antiviral defense</keyword>
<dbReference type="InterPro" id="IPR010149">
    <property type="entry name" value="CRISPR-assoc_prot_Csm2_III-A"/>
</dbReference>
<comment type="caution">
    <text evidence="7">The sequence shown here is derived from an EMBL/GenBank/DDBJ whole genome shotgun (WGS) entry which is preliminary data.</text>
</comment>